<organism evidence="3 4">
    <name type="scientific">Phlebotomus papatasi</name>
    <name type="common">Sandfly</name>
    <dbReference type="NCBI Taxonomy" id="29031"/>
    <lineage>
        <taxon>Eukaryota</taxon>
        <taxon>Metazoa</taxon>
        <taxon>Ecdysozoa</taxon>
        <taxon>Arthropoda</taxon>
        <taxon>Hexapoda</taxon>
        <taxon>Insecta</taxon>
        <taxon>Pterygota</taxon>
        <taxon>Neoptera</taxon>
        <taxon>Endopterygota</taxon>
        <taxon>Diptera</taxon>
        <taxon>Nematocera</taxon>
        <taxon>Psychodoidea</taxon>
        <taxon>Psychodidae</taxon>
        <taxon>Phlebotomus</taxon>
        <taxon>Phlebotomus</taxon>
    </lineage>
</organism>
<sequence length="91" mass="10731">MMEIDVKQRNQRIRRRVRAQRMQAERDRDVVDGGDPDSAEEEQIAAREKPARPPLRRKKPKEPAPLLEEDIIDGFAILAFKSYEDLERLEF</sequence>
<dbReference type="PANTHER" id="PTHR14429:SF22">
    <property type="entry name" value="AGAP013055-PA"/>
    <property type="match status" value="1"/>
</dbReference>
<evidence type="ECO:0000256" key="2">
    <source>
        <dbReference type="SAM" id="MobiDB-lite"/>
    </source>
</evidence>
<evidence type="ECO:0000256" key="1">
    <source>
        <dbReference type="ARBA" id="ARBA00022553"/>
    </source>
</evidence>
<evidence type="ECO:0000313" key="4">
    <source>
        <dbReference type="Proteomes" id="UP000092462"/>
    </source>
</evidence>
<accession>A0A1B0D6T0</accession>
<dbReference type="InterPro" id="IPR023246">
    <property type="entry name" value="AUTS2"/>
</dbReference>
<keyword evidence="4" id="KW-1185">Reference proteome</keyword>
<dbReference type="EMBL" id="AJVK01012154">
    <property type="status" value="NOT_ANNOTATED_CDS"/>
    <property type="molecule type" value="Genomic_DNA"/>
</dbReference>
<keyword evidence="1" id="KW-0597">Phosphoprotein</keyword>
<evidence type="ECO:0000313" key="3">
    <source>
        <dbReference type="EnsemblMetazoa" id="PPAI003189-PA"/>
    </source>
</evidence>
<protein>
    <submittedName>
        <fullName evidence="3">Uncharacterized protein</fullName>
    </submittedName>
</protein>
<dbReference type="Proteomes" id="UP000092462">
    <property type="component" value="Unassembled WGS sequence"/>
</dbReference>
<feature type="compositionally biased region" description="Acidic residues" evidence="2">
    <location>
        <begin position="32"/>
        <end position="43"/>
    </location>
</feature>
<proteinExistence type="predicted"/>
<dbReference type="AlphaFoldDB" id="A0A1B0D6T0"/>
<reference evidence="3" key="1">
    <citation type="submission" date="2022-08" db="UniProtKB">
        <authorList>
            <consortium name="EnsemblMetazoa"/>
        </authorList>
    </citation>
    <scope>IDENTIFICATION</scope>
    <source>
        <strain evidence="3">Israel</strain>
    </source>
</reference>
<feature type="compositionally biased region" description="Basic residues" evidence="2">
    <location>
        <begin position="9"/>
        <end position="19"/>
    </location>
</feature>
<dbReference type="PANTHER" id="PTHR14429">
    <property type="entry name" value="FIBROSIN FAMILY MEMBER"/>
    <property type="match status" value="1"/>
</dbReference>
<dbReference type="VEuPathDB" id="VectorBase:PPAI003189"/>
<dbReference type="EnsemblMetazoa" id="PPAI003189-RA">
    <property type="protein sequence ID" value="PPAI003189-PA"/>
    <property type="gene ID" value="PPAI003189"/>
</dbReference>
<name>A0A1B0D6T0_PHLPP</name>
<feature type="region of interest" description="Disordered" evidence="2">
    <location>
        <begin position="1"/>
        <end position="64"/>
    </location>
</feature>